<accession>A0A1H3BNK8</accession>
<dbReference type="AlphaFoldDB" id="A0A1H3BNK8"/>
<sequence>MKYLVLLTVLCIINTTVYAQHQNKDSIKIKENKKKIYSNEEDNYIKEWFNSEIESMELSEKVKLEYYDILLKYTDSMSQYGKENKVFNKEEVKTGLNTIVDKMNSKLKPLLTESQYQQHVNNFKTILWNISLRKGWEY</sequence>
<dbReference type="STRING" id="762486.SAMN05444411_105173"/>
<evidence type="ECO:0000313" key="2">
    <source>
        <dbReference type="EMBL" id="SDX43437.1"/>
    </source>
</evidence>
<proteinExistence type="predicted"/>
<feature type="signal peptide" evidence="1">
    <location>
        <begin position="1"/>
        <end position="19"/>
    </location>
</feature>
<dbReference type="Proteomes" id="UP000199595">
    <property type="component" value="Unassembled WGS sequence"/>
</dbReference>
<organism evidence="2 3">
    <name type="scientific">Lutibacter oricola</name>
    <dbReference type="NCBI Taxonomy" id="762486"/>
    <lineage>
        <taxon>Bacteria</taxon>
        <taxon>Pseudomonadati</taxon>
        <taxon>Bacteroidota</taxon>
        <taxon>Flavobacteriia</taxon>
        <taxon>Flavobacteriales</taxon>
        <taxon>Flavobacteriaceae</taxon>
        <taxon>Lutibacter</taxon>
    </lineage>
</organism>
<name>A0A1H3BNK8_9FLAO</name>
<keyword evidence="3" id="KW-1185">Reference proteome</keyword>
<feature type="chain" id="PRO_5011742288" evidence="1">
    <location>
        <begin position="20"/>
        <end position="138"/>
    </location>
</feature>
<reference evidence="2 3" key="1">
    <citation type="submission" date="2016-10" db="EMBL/GenBank/DDBJ databases">
        <authorList>
            <person name="de Groot N.N."/>
        </authorList>
    </citation>
    <scope>NUCLEOTIDE SEQUENCE [LARGE SCALE GENOMIC DNA]</scope>
    <source>
        <strain evidence="2 3">DSM 24956</strain>
    </source>
</reference>
<dbReference type="OrthoDB" id="1447971at2"/>
<evidence type="ECO:0000256" key="1">
    <source>
        <dbReference type="SAM" id="SignalP"/>
    </source>
</evidence>
<evidence type="ECO:0000313" key="3">
    <source>
        <dbReference type="Proteomes" id="UP000199595"/>
    </source>
</evidence>
<dbReference type="RefSeq" id="WP_090123456.1">
    <property type="nucleotide sequence ID" value="NZ_FNNJ01000005.1"/>
</dbReference>
<protein>
    <submittedName>
        <fullName evidence="2">Uncharacterized protein</fullName>
    </submittedName>
</protein>
<keyword evidence="1" id="KW-0732">Signal</keyword>
<gene>
    <name evidence="2" type="ORF">SAMN05444411_105173</name>
</gene>
<dbReference type="EMBL" id="FNNJ01000005">
    <property type="protein sequence ID" value="SDX43437.1"/>
    <property type="molecule type" value="Genomic_DNA"/>
</dbReference>